<organism evidence="1">
    <name type="scientific">Aegilops tauschii</name>
    <name type="common">Tausch's goatgrass</name>
    <name type="synonym">Aegilops squarrosa</name>
    <dbReference type="NCBI Taxonomy" id="37682"/>
    <lineage>
        <taxon>Eukaryota</taxon>
        <taxon>Viridiplantae</taxon>
        <taxon>Streptophyta</taxon>
        <taxon>Embryophyta</taxon>
        <taxon>Tracheophyta</taxon>
        <taxon>Spermatophyta</taxon>
        <taxon>Magnoliopsida</taxon>
        <taxon>Liliopsida</taxon>
        <taxon>Poales</taxon>
        <taxon>Poaceae</taxon>
        <taxon>BOP clade</taxon>
        <taxon>Pooideae</taxon>
        <taxon>Triticodae</taxon>
        <taxon>Triticeae</taxon>
        <taxon>Triticinae</taxon>
        <taxon>Aegilops</taxon>
    </lineage>
</organism>
<dbReference type="EnsemblPlants" id="EMT01636">
    <property type="protein sequence ID" value="EMT01636"/>
    <property type="gene ID" value="F775_29173"/>
</dbReference>
<proteinExistence type="predicted"/>
<dbReference type="AlphaFoldDB" id="R7W467"/>
<protein>
    <submittedName>
        <fullName evidence="1">Uncharacterized protein</fullName>
    </submittedName>
</protein>
<sequence length="114" mass="11942">MAAWLARRAARRLAGELCSHGPGPWPLSLSTVPVLGVPSGDQSRGFCSVRRFAGDSTAAAAVEEPENGLAAGDLQGSSCDVTPCQLIFRQRVNFIGSKEASRGYNIMSIHPASA</sequence>
<accession>R7W467</accession>
<name>R7W467_AEGTA</name>
<reference evidence="1" key="1">
    <citation type="submission" date="2015-06" db="UniProtKB">
        <authorList>
            <consortium name="EnsemblPlants"/>
        </authorList>
    </citation>
    <scope>IDENTIFICATION</scope>
</reference>
<evidence type="ECO:0000313" key="1">
    <source>
        <dbReference type="EnsemblPlants" id="EMT01636"/>
    </source>
</evidence>